<protein>
    <submittedName>
        <fullName evidence="3">Unannotated protein</fullName>
    </submittedName>
</protein>
<accession>A0A6J7HLA5</accession>
<organism evidence="3">
    <name type="scientific">freshwater metagenome</name>
    <dbReference type="NCBI Taxonomy" id="449393"/>
    <lineage>
        <taxon>unclassified sequences</taxon>
        <taxon>metagenomes</taxon>
        <taxon>ecological metagenomes</taxon>
    </lineage>
</organism>
<dbReference type="EMBL" id="CAFBMO010000103">
    <property type="protein sequence ID" value="CAB4919296.1"/>
    <property type="molecule type" value="Genomic_DNA"/>
</dbReference>
<evidence type="ECO:0000313" key="2">
    <source>
        <dbReference type="EMBL" id="CAB4632260.1"/>
    </source>
</evidence>
<feature type="domain" description="HNH nuclease" evidence="1">
    <location>
        <begin position="208"/>
        <end position="260"/>
    </location>
</feature>
<proteinExistence type="predicted"/>
<reference evidence="3" key="1">
    <citation type="submission" date="2020-05" db="EMBL/GenBank/DDBJ databases">
        <authorList>
            <person name="Chiriac C."/>
            <person name="Salcher M."/>
            <person name="Ghai R."/>
            <person name="Kavagutti S V."/>
        </authorList>
    </citation>
    <scope>NUCLEOTIDE SEQUENCE</scope>
</reference>
<dbReference type="EMBL" id="CAEZVB010000122">
    <property type="protein sequence ID" value="CAB4632260.1"/>
    <property type="molecule type" value="Genomic_DNA"/>
</dbReference>
<dbReference type="AlphaFoldDB" id="A0A6J7HLA5"/>
<gene>
    <name evidence="2" type="ORF">UFOPK1908_01537</name>
    <name evidence="3" type="ORF">UFOPK3576_01590</name>
</gene>
<dbReference type="Pfam" id="PF13391">
    <property type="entry name" value="HNH_2"/>
    <property type="match status" value="1"/>
</dbReference>
<dbReference type="InterPro" id="IPR003615">
    <property type="entry name" value="HNH_nuc"/>
</dbReference>
<name>A0A6J7HLA5_9ZZZZ</name>
<evidence type="ECO:0000259" key="1">
    <source>
        <dbReference type="Pfam" id="PF13391"/>
    </source>
</evidence>
<sequence>MRSWWVNQNQTYGTEVPGGFLWSPKTKNNGARNPFYDYMTQTEPGDLVFSFCDKYIKAVGTVQQPAVTSPKPDFQTAGSNWLDTGWFVEVEFIEIPRPIQPKHHMELIRPLLADKYAPLRANGIGQQGVYLTQISEELSQLLLRLSGMTQDFIWHELAPPVEDRETESVIEEALAKTLSGDLEIVQLTKARRGQGLFKANVRLIESKCRVTGVAEVRHLRASHIKPWRNSNNEEKLDGSNGLLLSPHIDHLFDQGFISFEDSGKLLVSKDLDTVVLEKWHVDPSQTVGSFSSSQSTFLDFHREVVFR</sequence>
<evidence type="ECO:0000313" key="3">
    <source>
        <dbReference type="EMBL" id="CAB4919296.1"/>
    </source>
</evidence>